<dbReference type="InterPro" id="IPR001091">
    <property type="entry name" value="RM_Methyltransferase"/>
</dbReference>
<dbReference type="Gene3D" id="3.40.50.150">
    <property type="entry name" value="Vaccinia Virus protein VP39"/>
    <property type="match status" value="1"/>
</dbReference>
<reference evidence="7 8" key="1">
    <citation type="submission" date="2010-04" db="EMBL/GenBank/DDBJ databases">
        <authorList>
            <person name="Weinstock G."/>
            <person name="Sodergren E."/>
            <person name="Clifton S."/>
            <person name="Fulton L."/>
            <person name="Fulton B."/>
            <person name="Courtney L."/>
            <person name="Fronick C."/>
            <person name="Harrison M."/>
            <person name="Strong C."/>
            <person name="Farmer C."/>
            <person name="Delahaunty K."/>
            <person name="Markovic C."/>
            <person name="Hall O."/>
            <person name="Minx P."/>
            <person name="Tomlinson C."/>
            <person name="Mitreva M."/>
            <person name="Hou S."/>
            <person name="Wollam A."/>
            <person name="Pepin K.H."/>
            <person name="Johnson M."/>
            <person name="Bhonagiri V."/>
            <person name="Zhang X."/>
            <person name="Suruliraj S."/>
            <person name="Warren W."/>
            <person name="Chinwalla A."/>
            <person name="Mardis E.R."/>
            <person name="Wilson R.K."/>
        </authorList>
    </citation>
    <scope>NUCLEOTIDE SEQUENCE [LARGE SCALE GENOMIC DNA]</scope>
    <source>
        <strain evidence="7 8">DSM 20306</strain>
    </source>
</reference>
<dbReference type="InterPro" id="IPR002941">
    <property type="entry name" value="DNA_methylase_N4/N6"/>
</dbReference>
<gene>
    <name evidence="7" type="ORF">HMPREF0281_01838</name>
</gene>
<keyword evidence="3" id="KW-0808">Transferase</keyword>
<dbReference type="InterPro" id="IPR002052">
    <property type="entry name" value="DNA_methylase_N6_adenine_CS"/>
</dbReference>
<feature type="domain" description="DNA methylase N-4/N-6" evidence="5">
    <location>
        <begin position="195"/>
        <end position="502"/>
    </location>
</feature>
<sequence>MNFLEELEELLKSDPRFVSQDGQLLKPNVHDAVHNLDAELLDKLLTSPNMKDHFFKKINGVMVFDQEKFMWVVNSKEFLPDSYTGYRNRIGLSAGGNALLGSSNDVSLVWPYKDCVLEGGQDKDDEKRDEIFYNETLAPDEIGRLLAPKAFRDVVRYDASGSSQVTELADDDNLIVKGNNLLALSSLVERYEGKIKCIYIDPPYFFQNRRGEDTFTYNSDFHLSTWLTFMKTRLEFAKRLLHRDGTLWISIGEDGMHYLKVMADSVFGSENFIGTIPRRTRSGKTDVSFNLSQDFDWVLLYTNADKGSAPIGREIQRKYFESDDYPGRPWRTADLTKQTTATERPNSNFTLVDPKNGKEYPSRPKRTWAITRETFQKHYDEGYVIFPGDYDFLNITMPVARKFKDQDDSKEKLGAVISDFLISDFLKSLLSGSKNAKGNQQIDELFSRDEFSYAKPEELLEAILTVSTQPGDLVLDFFLGSGTTAAVAHKMGRRYIGVEQMDYTSTVTVPRLVKVIEGEQGGISKSQSWQGGGSFVYAELAEQGEALMGALEDAQSFQDVEAVLSDATNRGLLRPSVLPDSLSQSRDDFKELSIKEQKQVVAELIDKNRLYINASDVEDSELGLAQADVRFTKSFYEVD</sequence>
<accession>A0ABN0ADW0</accession>
<dbReference type="PROSITE" id="PS00092">
    <property type="entry name" value="N6_MTASE"/>
    <property type="match status" value="1"/>
</dbReference>
<evidence type="ECO:0000259" key="5">
    <source>
        <dbReference type="Pfam" id="PF01555"/>
    </source>
</evidence>
<keyword evidence="8" id="KW-1185">Reference proteome</keyword>
<feature type="domain" description="Type III restriction/modification enzyme methylation subunit" evidence="6">
    <location>
        <begin position="37"/>
        <end position="92"/>
    </location>
</feature>
<dbReference type="PRINTS" id="PR00508">
    <property type="entry name" value="S21N4MTFRASE"/>
</dbReference>
<dbReference type="Proteomes" id="UP000006015">
    <property type="component" value="Unassembled WGS sequence"/>
</dbReference>
<keyword evidence="2" id="KW-0489">Methyltransferase</keyword>
<organism evidence="7 8">
    <name type="scientific">Corynebacterium ammoniagenes DSM 20306</name>
    <dbReference type="NCBI Taxonomy" id="649754"/>
    <lineage>
        <taxon>Bacteria</taxon>
        <taxon>Bacillati</taxon>
        <taxon>Actinomycetota</taxon>
        <taxon>Actinomycetes</taxon>
        <taxon>Mycobacteriales</taxon>
        <taxon>Corynebacteriaceae</taxon>
        <taxon>Corynebacterium</taxon>
    </lineage>
</organism>
<evidence type="ECO:0000256" key="4">
    <source>
        <dbReference type="ARBA" id="ARBA00022691"/>
    </source>
</evidence>
<evidence type="ECO:0000259" key="6">
    <source>
        <dbReference type="Pfam" id="PF12564"/>
    </source>
</evidence>
<dbReference type="PIRSF" id="PIRSF015855">
    <property type="entry name" value="TypeIII_Mtase_mKpnI"/>
    <property type="match status" value="1"/>
</dbReference>
<evidence type="ECO:0000256" key="2">
    <source>
        <dbReference type="ARBA" id="ARBA00022603"/>
    </source>
</evidence>
<evidence type="ECO:0000256" key="3">
    <source>
        <dbReference type="ARBA" id="ARBA00022679"/>
    </source>
</evidence>
<proteinExistence type="inferred from homology"/>
<name>A0ABN0ADW0_CORAM</name>
<comment type="similarity">
    <text evidence="1">Belongs to the N(4)/N(6)-methyltransferase family.</text>
</comment>
<evidence type="ECO:0000256" key="1">
    <source>
        <dbReference type="ARBA" id="ARBA00006594"/>
    </source>
</evidence>
<dbReference type="InterPro" id="IPR022221">
    <property type="entry name" value="TypeIII_RM_meth"/>
</dbReference>
<evidence type="ECO:0000313" key="7">
    <source>
        <dbReference type="EMBL" id="EFG80964.1"/>
    </source>
</evidence>
<dbReference type="EMBL" id="ADNS01000017">
    <property type="protein sequence ID" value="EFG80964.1"/>
    <property type="molecule type" value="Genomic_DNA"/>
</dbReference>
<dbReference type="SUPFAM" id="SSF53335">
    <property type="entry name" value="S-adenosyl-L-methionine-dependent methyltransferases"/>
    <property type="match status" value="1"/>
</dbReference>
<protein>
    <submittedName>
        <fullName evidence="7">DNA (Cytosine-5-)-methyltransferase</fullName>
    </submittedName>
</protein>
<dbReference type="Pfam" id="PF01555">
    <property type="entry name" value="N6_N4_Mtase"/>
    <property type="match status" value="1"/>
</dbReference>
<keyword evidence="4" id="KW-0949">S-adenosyl-L-methionine</keyword>
<dbReference type="RefSeq" id="WP_003848266.1">
    <property type="nucleotide sequence ID" value="NZ_CP009244.1"/>
</dbReference>
<dbReference type="InterPro" id="IPR002295">
    <property type="entry name" value="N4/N6-MTase_EcoPI_Mod-like"/>
</dbReference>
<dbReference type="Pfam" id="PF12564">
    <property type="entry name" value="TypeIII_RM_meth"/>
    <property type="match status" value="1"/>
</dbReference>
<dbReference type="InterPro" id="IPR029063">
    <property type="entry name" value="SAM-dependent_MTases_sf"/>
</dbReference>
<evidence type="ECO:0000313" key="8">
    <source>
        <dbReference type="Proteomes" id="UP000006015"/>
    </source>
</evidence>
<comment type="caution">
    <text evidence="7">The sequence shown here is derived from an EMBL/GenBank/DDBJ whole genome shotgun (WGS) entry which is preliminary data.</text>
</comment>